<feature type="signal peptide" evidence="1">
    <location>
        <begin position="1"/>
        <end position="23"/>
    </location>
</feature>
<evidence type="ECO:0000313" key="4">
    <source>
        <dbReference type="Proteomes" id="UP001647436"/>
    </source>
</evidence>
<dbReference type="SUPFAM" id="SSF51338">
    <property type="entry name" value="Composite domain of metallo-dependent hydrolases"/>
    <property type="match status" value="1"/>
</dbReference>
<dbReference type="PROSITE" id="PS51257">
    <property type="entry name" value="PROKAR_LIPOPROTEIN"/>
    <property type="match status" value="1"/>
</dbReference>
<dbReference type="CDD" id="cd01300">
    <property type="entry name" value="YtcJ_like"/>
    <property type="match status" value="1"/>
</dbReference>
<protein>
    <submittedName>
        <fullName evidence="3">N-substituted formamide deformylase</fullName>
        <ecNumber evidence="3">3.5.1.91</ecNumber>
    </submittedName>
</protein>
<keyword evidence="1" id="KW-0732">Signal</keyword>
<dbReference type="Pfam" id="PF07969">
    <property type="entry name" value="Amidohydro_3"/>
    <property type="match status" value="1"/>
</dbReference>
<keyword evidence="4" id="KW-1185">Reference proteome</keyword>
<dbReference type="PANTHER" id="PTHR22642:SF2">
    <property type="entry name" value="PROTEIN LONG AFTER FAR-RED 3"/>
    <property type="match status" value="1"/>
</dbReference>
<organism evidence="3 4">
    <name type="scientific">Comamonas brasiliensis</name>
    <dbReference type="NCBI Taxonomy" id="1812482"/>
    <lineage>
        <taxon>Bacteria</taxon>
        <taxon>Pseudomonadati</taxon>
        <taxon>Pseudomonadota</taxon>
        <taxon>Betaproteobacteria</taxon>
        <taxon>Burkholderiales</taxon>
        <taxon>Comamonadaceae</taxon>
        <taxon>Comamonas</taxon>
    </lineage>
</organism>
<evidence type="ECO:0000313" key="3">
    <source>
        <dbReference type="EMBL" id="MBS3018350.1"/>
    </source>
</evidence>
<dbReference type="InterPro" id="IPR033932">
    <property type="entry name" value="YtcJ-like"/>
</dbReference>
<dbReference type="Proteomes" id="UP001647436">
    <property type="component" value="Unassembled WGS sequence"/>
</dbReference>
<evidence type="ECO:0000259" key="2">
    <source>
        <dbReference type="Pfam" id="PF07969"/>
    </source>
</evidence>
<dbReference type="EMBL" id="JAANES010000001">
    <property type="protein sequence ID" value="MBS3018350.1"/>
    <property type="molecule type" value="Genomic_DNA"/>
</dbReference>
<keyword evidence="3" id="KW-0378">Hydrolase</keyword>
<dbReference type="GO" id="GO:0016787">
    <property type="term" value="F:hydrolase activity"/>
    <property type="evidence" value="ECO:0007669"/>
    <property type="project" value="UniProtKB-KW"/>
</dbReference>
<dbReference type="Gene3D" id="2.30.40.10">
    <property type="entry name" value="Urease, subunit C, domain 1"/>
    <property type="match status" value="1"/>
</dbReference>
<dbReference type="InterPro" id="IPR032466">
    <property type="entry name" value="Metal_Hydrolase"/>
</dbReference>
<comment type="caution">
    <text evidence="3">The sequence shown here is derived from an EMBL/GenBank/DDBJ whole genome shotgun (WGS) entry which is preliminary data.</text>
</comment>
<feature type="chain" id="PRO_5047290959" evidence="1">
    <location>
        <begin position="24"/>
        <end position="596"/>
    </location>
</feature>
<dbReference type="SUPFAM" id="SSF51556">
    <property type="entry name" value="Metallo-dependent hydrolases"/>
    <property type="match status" value="1"/>
</dbReference>
<sequence length="596" mass="64203">MQKRQFLATAASLTALSSTPWLAGCASRRSKTAVRPAEMIFYGGPILTMNDAQPQVEAVAVNAGVIAAIGSMQELESLRGPGTRMVDLQGRTLIPGFVDPHSHIGGVGLQAISANLLPPPDGGNASIADLQQTLREYIQTSPEVKKLGIVLGFGYDDSQLQERRHPTRDDLDAVSRDLPIAVIHQSGHFGALNSAALARAGIGPGTPNPEGGVIRRRAGSPVPNGVLEENAFFHSLGRIMPKLTLEQSMDWLEKAQQLYLEFGYTTVQDGRSDAGAIASAMAAAESRRLVIDVVSYPDMLQLGDGALANNLKFSRSYTNRFRIGGVKLTLDGSPQGKTAWLTEPYLVPPDGQQPGYRGYGVLSDARANEQVARAIHNGWQILVHGNGDAAIDQFIAAVRASGPVEQARAVRPVLIHGQTLRRDQVSQLKELGIFPSLFPMHTFYWGDWHHDSVLGDPRAQNISPTGWVLGEGMVFTSHHDAPVALPSSMRVLDATVNRTTRSGRVLGPEHRVSPWVALKAQTIWSAYQHFEEDRKGSIEVGKLADLAVLSDNPLTVPPHQLASLQVLETIKEGRTVYSAPYDAPCLGAAVALLVSV</sequence>
<dbReference type="EC" id="3.5.1.91" evidence="3"/>
<evidence type="ECO:0000256" key="1">
    <source>
        <dbReference type="SAM" id="SignalP"/>
    </source>
</evidence>
<dbReference type="InterPro" id="IPR011059">
    <property type="entry name" value="Metal-dep_hydrolase_composite"/>
</dbReference>
<feature type="domain" description="Amidohydrolase 3" evidence="2">
    <location>
        <begin position="85"/>
        <end position="577"/>
    </location>
</feature>
<dbReference type="PANTHER" id="PTHR22642">
    <property type="entry name" value="IMIDAZOLONEPROPIONASE"/>
    <property type="match status" value="1"/>
</dbReference>
<dbReference type="Gene3D" id="3.20.20.140">
    <property type="entry name" value="Metal-dependent hydrolases"/>
    <property type="match status" value="1"/>
</dbReference>
<gene>
    <name evidence="3" type="primary">nfdA_1</name>
    <name evidence="3" type="ORF">DJFAAGMI_01082</name>
</gene>
<proteinExistence type="predicted"/>
<name>A0ABS5LPC8_9BURK</name>
<accession>A0ABS5LPC8</accession>
<dbReference type="Gene3D" id="3.10.310.70">
    <property type="match status" value="1"/>
</dbReference>
<dbReference type="RefSeq" id="WP_211456741.1">
    <property type="nucleotide sequence ID" value="NZ_JAANES010000001.1"/>
</dbReference>
<reference evidence="3 4" key="1">
    <citation type="submission" date="2020-03" db="EMBL/GenBank/DDBJ databases">
        <title>The role of nitrogen metabolism on polyethylene biodegradation.</title>
        <authorList>
            <person name="Peixoto J."/>
            <person name="Vizzotto C.S."/>
            <person name="Ramos A."/>
            <person name="Alves G."/>
            <person name="Steindorff A."/>
            <person name="Kruger R."/>
        </authorList>
    </citation>
    <scope>NUCLEOTIDE SEQUENCE [LARGE SCALE GENOMIC DNA]</scope>
    <source>
        <strain evidence="3 4">PE63</strain>
    </source>
</reference>
<dbReference type="InterPro" id="IPR013108">
    <property type="entry name" value="Amidohydro_3"/>
</dbReference>